<reference evidence="1 2" key="1">
    <citation type="journal article" date="2022" name="bioRxiv">
        <title>The genome of the oomycete Peronosclerospora sorghi, a cosmopolitan pathogen of maize and sorghum, is inflated with dispersed pseudogenes.</title>
        <authorList>
            <person name="Fletcher K."/>
            <person name="Martin F."/>
            <person name="Isakeit T."/>
            <person name="Cavanaugh K."/>
            <person name="Magill C."/>
            <person name="Michelmore R."/>
        </authorList>
    </citation>
    <scope>NUCLEOTIDE SEQUENCE [LARGE SCALE GENOMIC DNA]</scope>
    <source>
        <strain evidence="1">P6</strain>
    </source>
</reference>
<accession>A0ACC0VJ72</accession>
<organism evidence="1 2">
    <name type="scientific">Peronosclerospora sorghi</name>
    <dbReference type="NCBI Taxonomy" id="230839"/>
    <lineage>
        <taxon>Eukaryota</taxon>
        <taxon>Sar</taxon>
        <taxon>Stramenopiles</taxon>
        <taxon>Oomycota</taxon>
        <taxon>Peronosporomycetes</taxon>
        <taxon>Peronosporales</taxon>
        <taxon>Peronosporaceae</taxon>
        <taxon>Peronosclerospora</taxon>
    </lineage>
</organism>
<evidence type="ECO:0000313" key="2">
    <source>
        <dbReference type="Proteomes" id="UP001163321"/>
    </source>
</evidence>
<protein>
    <submittedName>
        <fullName evidence="1">Uncharacterized protein</fullName>
    </submittedName>
</protein>
<dbReference type="EMBL" id="CM047588">
    <property type="protein sequence ID" value="KAI9905975.1"/>
    <property type="molecule type" value="Genomic_DNA"/>
</dbReference>
<evidence type="ECO:0000313" key="1">
    <source>
        <dbReference type="EMBL" id="KAI9905975.1"/>
    </source>
</evidence>
<gene>
    <name evidence="1" type="ORF">PsorP6_013657</name>
</gene>
<dbReference type="Proteomes" id="UP001163321">
    <property type="component" value="Chromosome 9"/>
</dbReference>
<sequence>MSPATLPPRQTTLFLQDAVEDPVASQRSSLHSHPNGGSLLRNLVSNKLTMEVKASSPSGCRHCRWDKQLSRRKATANVRV</sequence>
<name>A0ACC0VJ72_9STRA</name>
<keyword evidence="2" id="KW-1185">Reference proteome</keyword>
<comment type="caution">
    <text evidence="1">The sequence shown here is derived from an EMBL/GenBank/DDBJ whole genome shotgun (WGS) entry which is preliminary data.</text>
</comment>
<proteinExistence type="predicted"/>